<keyword evidence="13" id="KW-0675">Receptor</keyword>
<dbReference type="SUPFAM" id="SSF56935">
    <property type="entry name" value="Porins"/>
    <property type="match status" value="1"/>
</dbReference>
<dbReference type="NCBIfam" id="TIGR04056">
    <property type="entry name" value="OMP_RagA_SusC"/>
    <property type="match status" value="1"/>
</dbReference>
<keyword evidence="3 8" id="KW-1134">Transmembrane beta strand</keyword>
<comment type="similarity">
    <text evidence="8 9">Belongs to the TonB-dependent receptor family.</text>
</comment>
<dbReference type="Gene3D" id="2.40.170.20">
    <property type="entry name" value="TonB-dependent receptor, beta-barrel domain"/>
    <property type="match status" value="1"/>
</dbReference>
<dbReference type="SUPFAM" id="SSF49464">
    <property type="entry name" value="Carboxypeptidase regulatory domain-like"/>
    <property type="match status" value="1"/>
</dbReference>
<protein>
    <submittedName>
        <fullName evidence="13">TonB-dependent receptor</fullName>
    </submittedName>
</protein>
<keyword evidence="14" id="KW-1185">Reference proteome</keyword>
<evidence type="ECO:0000313" key="13">
    <source>
        <dbReference type="EMBL" id="RFM25907.1"/>
    </source>
</evidence>
<dbReference type="Pfam" id="PF07715">
    <property type="entry name" value="Plug"/>
    <property type="match status" value="1"/>
</dbReference>
<evidence type="ECO:0000256" key="10">
    <source>
        <dbReference type="SAM" id="SignalP"/>
    </source>
</evidence>
<proteinExistence type="inferred from homology"/>
<dbReference type="InterPro" id="IPR036942">
    <property type="entry name" value="Beta-barrel_TonB_sf"/>
</dbReference>
<dbReference type="NCBIfam" id="TIGR04057">
    <property type="entry name" value="SusC_RagA_signa"/>
    <property type="match status" value="1"/>
</dbReference>
<evidence type="ECO:0000256" key="5">
    <source>
        <dbReference type="ARBA" id="ARBA00023077"/>
    </source>
</evidence>
<dbReference type="InterPro" id="IPR037066">
    <property type="entry name" value="Plug_dom_sf"/>
</dbReference>
<evidence type="ECO:0000256" key="8">
    <source>
        <dbReference type="PROSITE-ProRule" id="PRU01360"/>
    </source>
</evidence>
<feature type="domain" description="TonB-dependent receptor-like beta-barrel" evidence="11">
    <location>
        <begin position="438"/>
        <end position="988"/>
    </location>
</feature>
<keyword evidence="5 9" id="KW-0798">TonB box</keyword>
<evidence type="ECO:0000256" key="3">
    <source>
        <dbReference type="ARBA" id="ARBA00022452"/>
    </source>
</evidence>
<feature type="domain" description="TonB-dependent receptor plug" evidence="12">
    <location>
        <begin position="115"/>
        <end position="232"/>
    </location>
</feature>
<evidence type="ECO:0000256" key="1">
    <source>
        <dbReference type="ARBA" id="ARBA00004571"/>
    </source>
</evidence>
<evidence type="ECO:0000256" key="4">
    <source>
        <dbReference type="ARBA" id="ARBA00022692"/>
    </source>
</evidence>
<dbReference type="Gene3D" id="2.60.40.1120">
    <property type="entry name" value="Carboxypeptidase-like, regulatory domain"/>
    <property type="match status" value="1"/>
</dbReference>
<dbReference type="EMBL" id="QTJU01000013">
    <property type="protein sequence ID" value="RFM25907.1"/>
    <property type="molecule type" value="Genomic_DNA"/>
</dbReference>
<dbReference type="RefSeq" id="WP_116849572.1">
    <property type="nucleotide sequence ID" value="NZ_QTJU01000013.1"/>
</dbReference>
<dbReference type="OrthoDB" id="9768177at2"/>
<dbReference type="InterPro" id="IPR000531">
    <property type="entry name" value="Beta-barrel_TonB"/>
</dbReference>
<dbReference type="GO" id="GO:0009279">
    <property type="term" value="C:cell outer membrane"/>
    <property type="evidence" value="ECO:0007669"/>
    <property type="project" value="UniProtKB-SubCell"/>
</dbReference>
<evidence type="ECO:0000256" key="7">
    <source>
        <dbReference type="ARBA" id="ARBA00023237"/>
    </source>
</evidence>
<accession>A0A3E1NDF8</accession>
<keyword evidence="4 8" id="KW-0812">Transmembrane</keyword>
<evidence type="ECO:0000259" key="12">
    <source>
        <dbReference type="Pfam" id="PF07715"/>
    </source>
</evidence>
<evidence type="ECO:0000313" key="14">
    <source>
        <dbReference type="Proteomes" id="UP000261284"/>
    </source>
</evidence>
<dbReference type="Pfam" id="PF13715">
    <property type="entry name" value="CarbopepD_reg_2"/>
    <property type="match status" value="1"/>
</dbReference>
<keyword evidence="10" id="KW-0732">Signal</keyword>
<feature type="signal peptide" evidence="10">
    <location>
        <begin position="1"/>
        <end position="19"/>
    </location>
</feature>
<organism evidence="13 14">
    <name type="scientific">Deminuibacter soli</name>
    <dbReference type="NCBI Taxonomy" id="2291815"/>
    <lineage>
        <taxon>Bacteria</taxon>
        <taxon>Pseudomonadati</taxon>
        <taxon>Bacteroidota</taxon>
        <taxon>Chitinophagia</taxon>
        <taxon>Chitinophagales</taxon>
        <taxon>Chitinophagaceae</taxon>
        <taxon>Deminuibacter</taxon>
    </lineage>
</organism>
<evidence type="ECO:0000256" key="9">
    <source>
        <dbReference type="RuleBase" id="RU003357"/>
    </source>
</evidence>
<comment type="subcellular location">
    <subcellularLocation>
        <location evidence="1 8">Cell outer membrane</location>
        <topology evidence="1 8">Multi-pass membrane protein</topology>
    </subcellularLocation>
</comment>
<evidence type="ECO:0000259" key="11">
    <source>
        <dbReference type="Pfam" id="PF00593"/>
    </source>
</evidence>
<evidence type="ECO:0000256" key="2">
    <source>
        <dbReference type="ARBA" id="ARBA00022448"/>
    </source>
</evidence>
<dbReference type="InterPro" id="IPR008969">
    <property type="entry name" value="CarboxyPept-like_regulatory"/>
</dbReference>
<name>A0A3E1NDF8_9BACT</name>
<keyword evidence="6 8" id="KW-0472">Membrane</keyword>
<dbReference type="Gene3D" id="2.170.130.10">
    <property type="entry name" value="TonB-dependent receptor, plug domain"/>
    <property type="match status" value="1"/>
</dbReference>
<dbReference type="AlphaFoldDB" id="A0A3E1NDF8"/>
<comment type="caution">
    <text evidence="13">The sequence shown here is derived from an EMBL/GenBank/DDBJ whole genome shotgun (WGS) entry which is preliminary data.</text>
</comment>
<keyword evidence="2 8" id="KW-0813">Transport</keyword>
<dbReference type="PROSITE" id="PS52016">
    <property type="entry name" value="TONB_DEPENDENT_REC_3"/>
    <property type="match status" value="1"/>
</dbReference>
<dbReference type="Proteomes" id="UP000261284">
    <property type="component" value="Unassembled WGS sequence"/>
</dbReference>
<dbReference type="InterPro" id="IPR039426">
    <property type="entry name" value="TonB-dep_rcpt-like"/>
</dbReference>
<reference evidence="13 14" key="1">
    <citation type="submission" date="2018-08" db="EMBL/GenBank/DDBJ databases">
        <title>Chitinophagaceae sp. K23C18032701, a novel bacterium isolated from forest soil.</title>
        <authorList>
            <person name="Wang C."/>
        </authorList>
    </citation>
    <scope>NUCLEOTIDE SEQUENCE [LARGE SCALE GENOMIC DNA]</scope>
    <source>
        <strain evidence="13 14">K23C18032701</strain>
    </source>
</reference>
<dbReference type="InterPro" id="IPR023996">
    <property type="entry name" value="TonB-dep_OMP_SusC/RagA"/>
</dbReference>
<feature type="chain" id="PRO_5017573984" evidence="10">
    <location>
        <begin position="20"/>
        <end position="1033"/>
    </location>
</feature>
<gene>
    <name evidence="13" type="ORF">DXN05_22575</name>
</gene>
<evidence type="ECO:0000256" key="6">
    <source>
        <dbReference type="ARBA" id="ARBA00023136"/>
    </source>
</evidence>
<dbReference type="Pfam" id="PF00593">
    <property type="entry name" value="TonB_dep_Rec_b-barrel"/>
    <property type="match status" value="1"/>
</dbReference>
<dbReference type="InterPro" id="IPR023997">
    <property type="entry name" value="TonB-dep_OMP_SusC/RagA_CS"/>
</dbReference>
<sequence>MRKSLLAILWMCLTLPLFSQTRTISGKIIDAKDSTAIPGATITIKGSRRSVASDANGSFSLQADEKARELVISSVGYINKEVNVLHTSSVLVVLSASEQSLSEVVVVGYGTRLRKDITGSVAKVNAGDIANTPATSFESAIQGRASGVLVSQQSGKLGQGINIRIRGASSVTAGSDPLYVVDGMPVTSGDQSSTTAATNPLADINMNDIESVEILKDASAAAIYGSRASNGVVLITTKKGKTGSSKIDLGYFTGYQKPTRKRHFLNAQQYVDYFEQAALGAARQDVLAGYYDNIDDAIADEKDYVESRFTRYAAGKDTWKTGAVNTDWQDHAFQNAPLSQYDLNVSGGNEKTKFFLSGQYLDQKGIILKNSYKRYGARLNLEHKVRSWLTAGLNLSFARSLNYRVSDDDQFSTPLQIIALSPITPYIDPRTGLTSGALDTTTGRPNTNYPVYYNPVLSAENQYYHTLVNRTIGNAFLSAAITKELSFRTEFGMDQLNQTEDIYGGKLTARNSGVPDGYGAYYTTQIININTNNYFNFNKTFATDHNIDAVLGMSYQSYHRDYSQAKAEEFPSDLYVKLASGASKTEAYTSSNANALVSYFLRANYKFQSKYLLGISGRIDGYSAFGKDNRYGFFPAASAGWILSEEKFLKNVSWLNFLKVKASIGLTGNNRIDDYAALGLYSATAYGGQAGQHPTQLPNPALKWETTLGTDYGVEASILHNRVSIEVDYYERHTKDLLLNVDVPGTSGFSTQLQNVGKLRNKGIEFTLNTTNVVTRDFKWTSSLNFGANKNKVTNLGGQVVGSGVNRAMEGQPLGVFVAREFAGADPANGDALYYKNTPKADGTIDHSTTNDYNAATDVVIGNPNPDYIYGFGNTFTYKGFDLDVLLQGVQGNQIFMQGGQYMSASGSNGFDNQTTDQLAAWKKPGDITMVPEARLFYPNGIGNSSRYIETGSYLRVKAVTLAYNLPKSLIGKIGFERIRIYAKAQNLFTITKYKGWDPEVNADYLAGNINQGLDFYSAPQLKSIVFGVNIGL</sequence>
<dbReference type="InterPro" id="IPR012910">
    <property type="entry name" value="Plug_dom"/>
</dbReference>
<keyword evidence="7 8" id="KW-0998">Cell outer membrane</keyword>